<dbReference type="Gene3D" id="2.40.50.140">
    <property type="entry name" value="Nucleic acid-binding proteins"/>
    <property type="match status" value="1"/>
</dbReference>
<protein>
    <recommendedName>
        <fullName evidence="5">Deoxyribose-phosphate aldolase</fullName>
    </recommendedName>
</protein>
<evidence type="ECO:0000256" key="1">
    <source>
        <dbReference type="ARBA" id="ARBA00009841"/>
    </source>
</evidence>
<name>A0A2B7Y344_POLH7</name>
<dbReference type="PANTHER" id="PTHR12150">
    <property type="entry name" value="CLASS IV SAM-BINDING METHYLTRANSFERASE-RELATED"/>
    <property type="match status" value="1"/>
</dbReference>
<dbReference type="InterPro" id="IPR012340">
    <property type="entry name" value="NA-bd_OB-fold"/>
</dbReference>
<sequence length="366" mass="40306">MAGHKQKKRKIAHSQRSEDNGGEIDTSKPTAVFTPSGGRSQTFSVAIAGSIIANAKSIEQKTYLAGSIARALAVFCVDEIVIFDDELPSKKKLRPDECTGYDDPSHFLAHVLSFLEAPAYMRKTFFPMHINLKFAGTLPSLDMPHHLRAHEWCEYREGVAVAKDQYSMYGDGKSKKQKGSKEEDGSGVYTLVDTGLPEYVRIPNLEIPEYTRTTVRFKSDDPADGADAVAPSAPREEVGYYWGYAVRRCETLSAVFTECPFDGGYDLSFGTSERGTPLSEVVASKTSIPKYKHAIVVIGGVAGLENAVKVDKELQARGIKPMEVDQVFDYWVNLLPGQGSRTIRAEEAVWLGLMGLQPVVERNNSL</sequence>
<feature type="compositionally biased region" description="Basic residues" evidence="2">
    <location>
        <begin position="1"/>
        <end position="13"/>
    </location>
</feature>
<evidence type="ECO:0000313" key="3">
    <source>
        <dbReference type="EMBL" id="PGH15258.1"/>
    </source>
</evidence>
<dbReference type="AlphaFoldDB" id="A0A2B7Y344"/>
<keyword evidence="4" id="KW-1185">Reference proteome</keyword>
<dbReference type="InterPro" id="IPR029026">
    <property type="entry name" value="tRNA_m1G_MTases_N"/>
</dbReference>
<dbReference type="STRING" id="1447883.A0A2B7Y344"/>
<evidence type="ECO:0000313" key="4">
    <source>
        <dbReference type="Proteomes" id="UP000224634"/>
    </source>
</evidence>
<accession>A0A2B7Y344</accession>
<reference evidence="3 4" key="1">
    <citation type="submission" date="2017-10" db="EMBL/GenBank/DDBJ databases">
        <title>Comparative genomics in systemic dimorphic fungi from Ajellomycetaceae.</title>
        <authorList>
            <person name="Munoz J.F."/>
            <person name="Mcewen J.G."/>
            <person name="Clay O.K."/>
            <person name="Cuomo C.A."/>
        </authorList>
    </citation>
    <scope>NUCLEOTIDE SEQUENCE [LARGE SCALE GENOMIC DNA]</scope>
    <source>
        <strain evidence="3 4">UAMH7299</strain>
    </source>
</reference>
<evidence type="ECO:0008006" key="5">
    <source>
        <dbReference type="Google" id="ProtNLM"/>
    </source>
</evidence>
<proteinExistence type="inferred from homology"/>
<organism evidence="3 4">
    <name type="scientific">Polytolypa hystricis (strain UAMH7299)</name>
    <dbReference type="NCBI Taxonomy" id="1447883"/>
    <lineage>
        <taxon>Eukaryota</taxon>
        <taxon>Fungi</taxon>
        <taxon>Dikarya</taxon>
        <taxon>Ascomycota</taxon>
        <taxon>Pezizomycotina</taxon>
        <taxon>Eurotiomycetes</taxon>
        <taxon>Eurotiomycetidae</taxon>
        <taxon>Onygenales</taxon>
        <taxon>Onygenales incertae sedis</taxon>
        <taxon>Polytolypa</taxon>
    </lineage>
</organism>
<dbReference type="SUPFAM" id="SSF50249">
    <property type="entry name" value="Nucleic acid-binding proteins"/>
    <property type="match status" value="1"/>
</dbReference>
<dbReference type="Pfam" id="PF02598">
    <property type="entry name" value="Methyltrn_RNA_3"/>
    <property type="match status" value="1"/>
</dbReference>
<dbReference type="SUPFAM" id="SSF75217">
    <property type="entry name" value="alpha/beta knot"/>
    <property type="match status" value="1"/>
</dbReference>
<comment type="caution">
    <text evidence="3">The sequence shown here is derived from an EMBL/GenBank/DDBJ whole genome shotgun (WGS) entry which is preliminary data.</text>
</comment>
<dbReference type="Gene3D" id="3.40.1280.10">
    <property type="match status" value="1"/>
</dbReference>
<dbReference type="EMBL" id="PDNA01000084">
    <property type="protein sequence ID" value="PGH15258.1"/>
    <property type="molecule type" value="Genomic_DNA"/>
</dbReference>
<evidence type="ECO:0000256" key="2">
    <source>
        <dbReference type="SAM" id="MobiDB-lite"/>
    </source>
</evidence>
<dbReference type="CDD" id="cd18086">
    <property type="entry name" value="HsC9orf114-like"/>
    <property type="match status" value="1"/>
</dbReference>
<comment type="similarity">
    <text evidence="1">Belongs to the class IV-like SAM-binding methyltransferase superfamily.</text>
</comment>
<dbReference type="Proteomes" id="UP000224634">
    <property type="component" value="Unassembled WGS sequence"/>
</dbReference>
<gene>
    <name evidence="3" type="ORF">AJ80_05611</name>
</gene>
<dbReference type="InterPro" id="IPR029028">
    <property type="entry name" value="Alpha/beta_knot_MTases"/>
</dbReference>
<dbReference type="InterPro" id="IPR003750">
    <property type="entry name" value="Put_MeTrfase-C9orf114-like"/>
</dbReference>
<dbReference type="PANTHER" id="PTHR12150:SF13">
    <property type="entry name" value="METHYLTRANSFERASE C9ORF114-RELATED"/>
    <property type="match status" value="1"/>
</dbReference>
<dbReference type="OrthoDB" id="70823at2759"/>
<feature type="region of interest" description="Disordered" evidence="2">
    <location>
        <begin position="1"/>
        <end position="36"/>
    </location>
</feature>